<dbReference type="SUPFAM" id="SSF52540">
    <property type="entry name" value="P-loop containing nucleoside triphosphate hydrolases"/>
    <property type="match status" value="1"/>
</dbReference>
<dbReference type="InterPro" id="IPR027417">
    <property type="entry name" value="P-loop_NTPase"/>
</dbReference>
<keyword evidence="2" id="KW-0378">Hydrolase</keyword>
<dbReference type="OrthoDB" id="10041966at2759"/>
<feature type="domain" description="Phosphoribulokinase/uridine kinase" evidence="1">
    <location>
        <begin position="5"/>
        <end position="148"/>
    </location>
</feature>
<evidence type="ECO:0000313" key="3">
    <source>
        <dbReference type="Proteomes" id="UP000268321"/>
    </source>
</evidence>
<dbReference type="PANTHER" id="PTHR10285">
    <property type="entry name" value="URIDINE KINASE"/>
    <property type="match status" value="1"/>
</dbReference>
<dbReference type="EMBL" id="ML004455">
    <property type="protein sequence ID" value="RKP30624.1"/>
    <property type="molecule type" value="Genomic_DNA"/>
</dbReference>
<dbReference type="Proteomes" id="UP000268321">
    <property type="component" value="Unassembled WGS sequence"/>
</dbReference>
<dbReference type="GO" id="GO:0016787">
    <property type="term" value="F:hydrolase activity"/>
    <property type="evidence" value="ECO:0007669"/>
    <property type="project" value="UniProtKB-KW"/>
</dbReference>
<dbReference type="GO" id="GO:0016301">
    <property type="term" value="F:kinase activity"/>
    <property type="evidence" value="ECO:0007669"/>
    <property type="project" value="InterPro"/>
</dbReference>
<dbReference type="GO" id="GO:0005524">
    <property type="term" value="F:ATP binding"/>
    <property type="evidence" value="ECO:0007669"/>
    <property type="project" value="InterPro"/>
</dbReference>
<organism evidence="2 3">
    <name type="scientific">Metschnikowia bicuspidata</name>
    <dbReference type="NCBI Taxonomy" id="27322"/>
    <lineage>
        <taxon>Eukaryota</taxon>
        <taxon>Fungi</taxon>
        <taxon>Dikarya</taxon>
        <taxon>Ascomycota</taxon>
        <taxon>Saccharomycotina</taxon>
        <taxon>Pichiomycetes</taxon>
        <taxon>Metschnikowiaceae</taxon>
        <taxon>Metschnikowia</taxon>
    </lineage>
</organism>
<dbReference type="Pfam" id="PF00485">
    <property type="entry name" value="PRK"/>
    <property type="match status" value="1"/>
</dbReference>
<dbReference type="CDD" id="cd02024">
    <property type="entry name" value="NRK1"/>
    <property type="match status" value="1"/>
</dbReference>
<reference evidence="3" key="1">
    <citation type="journal article" date="2018" name="Nat. Microbiol.">
        <title>Leveraging single-cell genomics to expand the fungal tree of life.</title>
        <authorList>
            <person name="Ahrendt S.R."/>
            <person name="Quandt C.A."/>
            <person name="Ciobanu D."/>
            <person name="Clum A."/>
            <person name="Salamov A."/>
            <person name="Andreopoulos B."/>
            <person name="Cheng J.F."/>
            <person name="Woyke T."/>
            <person name="Pelin A."/>
            <person name="Henrissat B."/>
            <person name="Reynolds N.K."/>
            <person name="Benny G.L."/>
            <person name="Smith M.E."/>
            <person name="James T.Y."/>
            <person name="Grigoriev I.V."/>
        </authorList>
    </citation>
    <scope>NUCLEOTIDE SEQUENCE [LARGE SCALE GENOMIC DNA]</scope>
    <source>
        <strain evidence="3">Baker2002</strain>
    </source>
</reference>
<name>A0A4P9ZCL0_9ASCO</name>
<gene>
    <name evidence="2" type="ORF">METBISCDRAFT_15943</name>
</gene>
<dbReference type="InterPro" id="IPR006083">
    <property type="entry name" value="PRK/URK"/>
</dbReference>
<dbReference type="Gene3D" id="3.40.50.300">
    <property type="entry name" value="P-loop containing nucleotide triphosphate hydrolases"/>
    <property type="match status" value="1"/>
</dbReference>
<accession>A0A4P9ZCL0</accession>
<evidence type="ECO:0000259" key="1">
    <source>
        <dbReference type="Pfam" id="PF00485"/>
    </source>
</evidence>
<evidence type="ECO:0000313" key="2">
    <source>
        <dbReference type="EMBL" id="RKP30624.1"/>
    </source>
</evidence>
<keyword evidence="3" id="KW-1185">Reference proteome</keyword>
<sequence length="233" mass="26804">MKLVIVGIGGPSSSGKTTVCNGLRTILSHCTLIHLDEFYLPDSQIPVDPETNFKNWDCPESINWPKFFQYIEEIRRTSGNVLPVQSLKLESNLKLTEEELHEARTLLHTKLQSVANGHIVLIDGFMLYHDPKVYNLFDVKLFFRAPYEILKERREARAGYATEEGFWVDPPGYFDKIVWPQYVLTHKHLFEQEDVEGKHNKNSIENGLSDICNDNTISIRSLILKTLEIINDS</sequence>
<dbReference type="AlphaFoldDB" id="A0A4P9ZCL0"/>
<proteinExistence type="predicted"/>
<protein>
    <submittedName>
        <fullName evidence="2">P-loop containing nucleoside triphosphate hydrolase protein</fullName>
    </submittedName>
</protein>